<evidence type="ECO:0000256" key="2">
    <source>
        <dbReference type="ARBA" id="ARBA00022857"/>
    </source>
</evidence>
<reference evidence="4 5" key="1">
    <citation type="submission" date="2016-12" db="EMBL/GenBank/DDBJ databases">
        <title>The genomes of Aspergillus section Nigri reveals drivers in fungal speciation.</title>
        <authorList>
            <consortium name="DOE Joint Genome Institute"/>
            <person name="Vesth T.C."/>
            <person name="Nybo J."/>
            <person name="Theobald S."/>
            <person name="Brandl J."/>
            <person name="Frisvad J.C."/>
            <person name="Nielsen K.F."/>
            <person name="Lyhne E.K."/>
            <person name="Kogle M.E."/>
            <person name="Kuo A."/>
            <person name="Riley R."/>
            <person name="Clum A."/>
            <person name="Nolan M."/>
            <person name="Lipzen A."/>
            <person name="Salamov A."/>
            <person name="Henrissat B."/>
            <person name="Wiebenga A."/>
            <person name="De Vries R.P."/>
            <person name="Grigoriev I.V."/>
            <person name="Mortensen U.H."/>
            <person name="Andersen M.R."/>
            <person name="Baker S.E."/>
        </authorList>
    </citation>
    <scope>NUCLEOTIDE SEQUENCE [LARGE SCALE GENOMIC DNA]</scope>
    <source>
        <strain evidence="4 5">IBT 23096</strain>
    </source>
</reference>
<name>A0A2I2GHJ0_9EURO</name>
<dbReference type="GO" id="GO:0016491">
    <property type="term" value="F:oxidoreductase activity"/>
    <property type="evidence" value="ECO:0007669"/>
    <property type="project" value="UniProtKB-KW"/>
</dbReference>
<dbReference type="InterPro" id="IPR002347">
    <property type="entry name" value="SDR_fam"/>
</dbReference>
<gene>
    <name evidence="4" type="ORF">P170DRAFT_351178</name>
</gene>
<evidence type="ECO:0000256" key="3">
    <source>
        <dbReference type="ARBA" id="ARBA00023002"/>
    </source>
</evidence>
<dbReference type="OrthoDB" id="5840532at2759"/>
<dbReference type="GeneID" id="36551544"/>
<comment type="similarity">
    <text evidence="1">Belongs to the short-chain dehydrogenases/reductases (SDR) family.</text>
</comment>
<evidence type="ECO:0000256" key="1">
    <source>
        <dbReference type="ARBA" id="ARBA00006484"/>
    </source>
</evidence>
<dbReference type="FunFam" id="3.40.50.720:FF:000084">
    <property type="entry name" value="Short-chain dehydrogenase reductase"/>
    <property type="match status" value="1"/>
</dbReference>
<dbReference type="STRING" id="1392250.A0A2I2GHJ0"/>
<sequence>MATPTSLPGGIALITGAASGIGRDTALALAHAGVEGLVLADLNPADFVIEESRVFSPHGDNLRAISVQTDVADESSVEAMVQSALNEFGRIDYCVHSAGMGNISGATTEHVKPDIFDQTMGINARGTMLVLRAVSAAMANQEPREHKNLRREGTRSLGRGSIVVVSSVNGLVAAPGMLPYTASKWAAIGIAKTAAIDNIRHHIRVNTVSPSWTQTPMMERSLQRVPQLGAMVQALSPLKRGALPEEVSDAIVFLCSPGASYINGTVITVDAGATVTTPKAGL</sequence>
<dbReference type="PRINTS" id="PR00081">
    <property type="entry name" value="GDHRDH"/>
</dbReference>
<organism evidence="4 5">
    <name type="scientific">Aspergillus steynii IBT 23096</name>
    <dbReference type="NCBI Taxonomy" id="1392250"/>
    <lineage>
        <taxon>Eukaryota</taxon>
        <taxon>Fungi</taxon>
        <taxon>Dikarya</taxon>
        <taxon>Ascomycota</taxon>
        <taxon>Pezizomycotina</taxon>
        <taxon>Eurotiomycetes</taxon>
        <taxon>Eurotiomycetidae</taxon>
        <taxon>Eurotiales</taxon>
        <taxon>Aspergillaceae</taxon>
        <taxon>Aspergillus</taxon>
        <taxon>Aspergillus subgen. Circumdati</taxon>
    </lineage>
</organism>
<dbReference type="InterPro" id="IPR020904">
    <property type="entry name" value="Sc_DH/Rdtase_CS"/>
</dbReference>
<evidence type="ECO:0000313" key="5">
    <source>
        <dbReference type="Proteomes" id="UP000234275"/>
    </source>
</evidence>
<dbReference type="PRINTS" id="PR00080">
    <property type="entry name" value="SDRFAMILY"/>
</dbReference>
<keyword evidence="3" id="KW-0560">Oxidoreductase</keyword>
<dbReference type="CDD" id="cd05233">
    <property type="entry name" value="SDR_c"/>
    <property type="match status" value="1"/>
</dbReference>
<dbReference type="RefSeq" id="XP_024707609.1">
    <property type="nucleotide sequence ID" value="XM_024843844.1"/>
</dbReference>
<dbReference type="EMBL" id="MSFO01000002">
    <property type="protein sequence ID" value="PLB52307.1"/>
    <property type="molecule type" value="Genomic_DNA"/>
</dbReference>
<dbReference type="InterPro" id="IPR036291">
    <property type="entry name" value="NAD(P)-bd_dom_sf"/>
</dbReference>
<keyword evidence="5" id="KW-1185">Reference proteome</keyword>
<comment type="caution">
    <text evidence="4">The sequence shown here is derived from an EMBL/GenBank/DDBJ whole genome shotgun (WGS) entry which is preliminary data.</text>
</comment>
<dbReference type="Proteomes" id="UP000234275">
    <property type="component" value="Unassembled WGS sequence"/>
</dbReference>
<dbReference type="VEuPathDB" id="FungiDB:P170DRAFT_351178"/>
<dbReference type="PROSITE" id="PS00061">
    <property type="entry name" value="ADH_SHORT"/>
    <property type="match status" value="1"/>
</dbReference>
<protein>
    <submittedName>
        <fullName evidence="4">Oxidoreductase</fullName>
    </submittedName>
</protein>
<dbReference type="PANTHER" id="PTHR24321:SF12">
    <property type="entry name" value="SHORT-CHAIN DEHYDROGENASE_REDUCTASE FAMILY, PUTATIVE (AFU_ORTHOLOGUE AFUA_5G14340)-RELATED"/>
    <property type="match status" value="1"/>
</dbReference>
<dbReference type="SUPFAM" id="SSF51735">
    <property type="entry name" value="NAD(P)-binding Rossmann-fold domains"/>
    <property type="match status" value="1"/>
</dbReference>
<evidence type="ECO:0000313" key="4">
    <source>
        <dbReference type="EMBL" id="PLB52307.1"/>
    </source>
</evidence>
<proteinExistence type="inferred from homology"/>
<dbReference type="Pfam" id="PF13561">
    <property type="entry name" value="adh_short_C2"/>
    <property type="match status" value="1"/>
</dbReference>
<dbReference type="GO" id="GO:0044550">
    <property type="term" value="P:secondary metabolite biosynthetic process"/>
    <property type="evidence" value="ECO:0007669"/>
    <property type="project" value="UniProtKB-ARBA"/>
</dbReference>
<dbReference type="AlphaFoldDB" id="A0A2I2GHJ0"/>
<keyword evidence="2" id="KW-0521">NADP</keyword>
<dbReference type="Gene3D" id="3.40.50.720">
    <property type="entry name" value="NAD(P)-binding Rossmann-like Domain"/>
    <property type="match status" value="1"/>
</dbReference>
<dbReference type="PANTHER" id="PTHR24321">
    <property type="entry name" value="DEHYDROGENASES, SHORT CHAIN"/>
    <property type="match status" value="1"/>
</dbReference>
<accession>A0A2I2GHJ0</accession>